<accession>A0ABY8IDX5</accession>
<evidence type="ECO:0000259" key="2">
    <source>
        <dbReference type="PROSITE" id="PS51740"/>
    </source>
</evidence>
<keyword evidence="1" id="KW-0238">DNA-binding</keyword>
<dbReference type="Pfam" id="PF04014">
    <property type="entry name" value="MazE_antitoxin"/>
    <property type="match status" value="1"/>
</dbReference>
<evidence type="ECO:0000313" key="3">
    <source>
        <dbReference type="EMBL" id="WFS21809.1"/>
    </source>
</evidence>
<dbReference type="RefSeq" id="WP_142830693.1">
    <property type="nucleotide sequence ID" value="NZ_CP117267.1"/>
</dbReference>
<dbReference type="InterPro" id="IPR007159">
    <property type="entry name" value="SpoVT-AbrB_dom"/>
</dbReference>
<evidence type="ECO:0000313" key="4">
    <source>
        <dbReference type="Proteomes" id="UP000318939"/>
    </source>
</evidence>
<dbReference type="SUPFAM" id="SSF89447">
    <property type="entry name" value="AbrB/MazE/MraZ-like"/>
    <property type="match status" value="1"/>
</dbReference>
<reference evidence="3" key="2">
    <citation type="journal article" date="2023" name="MicrobiologyOpen">
        <title>Genomics of the tumorigenes clade of the family Rhizobiaceae and description of Rhizobium rhododendri sp. nov.</title>
        <authorList>
            <person name="Kuzmanovic N."/>
            <person name="diCenzo G.C."/>
            <person name="Bunk B."/>
            <person name="Sproeer C."/>
            <person name="Fruehling A."/>
            <person name="Neumann-Schaal M."/>
            <person name="Overmann J."/>
            <person name="Smalla K."/>
        </authorList>
    </citation>
    <scope>NUCLEOTIDE SEQUENCE</scope>
    <source>
        <strain evidence="3">Rho-6.2</strain>
    </source>
</reference>
<keyword evidence="4" id="KW-1185">Reference proteome</keyword>
<reference evidence="3" key="1">
    <citation type="journal article" date="2019" name="Phytopathology">
        <title>A Novel Group of Rhizobium tumorigenes-Like Agrobacteria Associated with Crown Gall Disease of Rhododendron and Blueberry.</title>
        <authorList>
            <person name="Kuzmanovic N."/>
            <person name="Behrens P."/>
            <person name="Idczak E."/>
            <person name="Wagner S."/>
            <person name="Gotz M."/>
            <person name="Sproer C."/>
            <person name="Bunk B."/>
            <person name="Overmann J."/>
            <person name="Smalla K."/>
        </authorList>
    </citation>
    <scope>NUCLEOTIDE SEQUENCE</scope>
    <source>
        <strain evidence="3">Rho-6.2</strain>
    </source>
</reference>
<protein>
    <submittedName>
        <fullName evidence="3">Type II toxin-antitoxin system PrlF family antitoxin</fullName>
    </submittedName>
</protein>
<dbReference type="EMBL" id="CP117267">
    <property type="protein sequence ID" value="WFS21809.1"/>
    <property type="molecule type" value="Genomic_DNA"/>
</dbReference>
<proteinExistence type="predicted"/>
<dbReference type="InterPro" id="IPR037914">
    <property type="entry name" value="SpoVT-AbrB_sf"/>
</dbReference>
<dbReference type="SMART" id="SM00966">
    <property type="entry name" value="SpoVT_AbrB"/>
    <property type="match status" value="1"/>
</dbReference>
<gene>
    <name evidence="3" type="ORF">PR018_11545</name>
</gene>
<dbReference type="Gene3D" id="2.10.260.10">
    <property type="match status" value="1"/>
</dbReference>
<dbReference type="PROSITE" id="PS51740">
    <property type="entry name" value="SPOVT_ABRB"/>
    <property type="match status" value="1"/>
</dbReference>
<sequence>MKIYYGTITSKGQTTVPSEVRDILNLKPGDKIRYVHQDGKIFIKAKNKRAVDLLGKFYDPDRLPIPVDEMKRAVGEAIFDHIVGTQ</sequence>
<name>A0ABY8IDX5_9HYPH</name>
<organism evidence="3 4">
    <name type="scientific">Rhizobium rhododendri</name>
    <dbReference type="NCBI Taxonomy" id="2506430"/>
    <lineage>
        <taxon>Bacteria</taxon>
        <taxon>Pseudomonadati</taxon>
        <taxon>Pseudomonadota</taxon>
        <taxon>Alphaproteobacteria</taxon>
        <taxon>Hyphomicrobiales</taxon>
        <taxon>Rhizobiaceae</taxon>
        <taxon>Rhizobium/Agrobacterium group</taxon>
        <taxon>Rhizobium</taxon>
    </lineage>
</organism>
<feature type="domain" description="SpoVT-AbrB" evidence="2">
    <location>
        <begin position="3"/>
        <end position="48"/>
    </location>
</feature>
<dbReference type="NCBIfam" id="TIGR01439">
    <property type="entry name" value="lp_hng_hel_AbrB"/>
    <property type="match status" value="1"/>
</dbReference>
<evidence type="ECO:0000256" key="1">
    <source>
        <dbReference type="PROSITE-ProRule" id="PRU01076"/>
    </source>
</evidence>
<dbReference type="Proteomes" id="UP000318939">
    <property type="component" value="Chromosome"/>
</dbReference>